<protein>
    <submittedName>
        <fullName evidence="1">Uncharacterized protein</fullName>
    </submittedName>
</protein>
<evidence type="ECO:0000313" key="1">
    <source>
        <dbReference type="EMBL" id="CAB3965256.1"/>
    </source>
</evidence>
<dbReference type="Proteomes" id="UP000494322">
    <property type="component" value="Unassembled WGS sequence"/>
</dbReference>
<dbReference type="EMBL" id="CABWIK020000007">
    <property type="protein sequence ID" value="CAB3965256.1"/>
    <property type="molecule type" value="Genomic_DNA"/>
</dbReference>
<accession>A0A6J5J102</accession>
<sequence>MPVDKMQHRVIAFADDNIELIANASVRHRCSVLEDPAVSFGIRYALAMTNGQSKNVNRHEAPGFLHMRERNGSEAQLLA</sequence>
<dbReference type="AlphaFoldDB" id="A0A6J5J102"/>
<gene>
    <name evidence="1" type="ORF">BCO9919_01743</name>
</gene>
<proteinExistence type="predicted"/>
<name>A0A6J5J102_9BURK</name>
<reference evidence="1 2" key="1">
    <citation type="submission" date="2020-04" db="EMBL/GenBank/DDBJ databases">
        <authorList>
            <person name="Depoorter E."/>
        </authorList>
    </citation>
    <scope>NUCLEOTIDE SEQUENCE [LARGE SCALE GENOMIC DNA]</scope>
    <source>
        <strain evidence="1 2">BCC0132</strain>
    </source>
</reference>
<evidence type="ECO:0000313" key="2">
    <source>
        <dbReference type="Proteomes" id="UP000494322"/>
    </source>
</evidence>
<organism evidence="1 2">
    <name type="scientific">Burkholderia cenocepacia</name>
    <dbReference type="NCBI Taxonomy" id="95486"/>
    <lineage>
        <taxon>Bacteria</taxon>
        <taxon>Pseudomonadati</taxon>
        <taxon>Pseudomonadota</taxon>
        <taxon>Betaproteobacteria</taxon>
        <taxon>Burkholderiales</taxon>
        <taxon>Burkholderiaceae</taxon>
        <taxon>Burkholderia</taxon>
        <taxon>Burkholderia cepacia complex</taxon>
    </lineage>
</organism>